<dbReference type="PANTHER" id="PTHR22990">
    <property type="entry name" value="F-BOX ONLY PROTEIN"/>
    <property type="match status" value="1"/>
</dbReference>
<comment type="pathway">
    <text evidence="1">Protein modification; protein ubiquitination.</text>
</comment>
<dbReference type="Pfam" id="PF05048">
    <property type="entry name" value="NosD"/>
    <property type="match status" value="1"/>
</dbReference>
<evidence type="ECO:0000256" key="3">
    <source>
        <dbReference type="ARBA" id="ARBA00022786"/>
    </source>
</evidence>
<organism evidence="5 6">
    <name type="scientific">Inhella gelatinilytica</name>
    <dbReference type="NCBI Taxonomy" id="2795030"/>
    <lineage>
        <taxon>Bacteria</taxon>
        <taxon>Pseudomonadati</taxon>
        <taxon>Pseudomonadota</taxon>
        <taxon>Betaproteobacteria</taxon>
        <taxon>Burkholderiales</taxon>
        <taxon>Sphaerotilaceae</taxon>
        <taxon>Inhella</taxon>
    </lineage>
</organism>
<dbReference type="InterPro" id="IPR006633">
    <property type="entry name" value="Carb-bd_sugar_hydrolysis-dom"/>
</dbReference>
<dbReference type="Proteomes" id="UP000620139">
    <property type="component" value="Unassembled WGS sequence"/>
</dbReference>
<evidence type="ECO:0000256" key="2">
    <source>
        <dbReference type="ARBA" id="ARBA00022737"/>
    </source>
</evidence>
<evidence type="ECO:0000256" key="1">
    <source>
        <dbReference type="ARBA" id="ARBA00004906"/>
    </source>
</evidence>
<dbReference type="InterPro" id="IPR006626">
    <property type="entry name" value="PbH1"/>
</dbReference>
<dbReference type="SUPFAM" id="SSF51126">
    <property type="entry name" value="Pectin lyase-like"/>
    <property type="match status" value="1"/>
</dbReference>
<dbReference type="InterPro" id="IPR007742">
    <property type="entry name" value="NosD_dom"/>
</dbReference>
<dbReference type="SMART" id="SM00722">
    <property type="entry name" value="CASH"/>
    <property type="match status" value="2"/>
</dbReference>
<proteinExistence type="predicted"/>
<gene>
    <name evidence="5" type="ORF">I7X43_05475</name>
</gene>
<dbReference type="PANTHER" id="PTHR22990:SF15">
    <property type="entry name" value="F-BOX ONLY PROTEIN 10"/>
    <property type="match status" value="1"/>
</dbReference>
<sequence length="468" mass="51446">MDGHGGLRGIQKFADWCGAVSGSAGPGPPAAVKPPSARCWARFSRNLRATGFAGLLAALGSGGAQATTWRVQPGQDLQAVLDRAADGDVVEVARGRYEGNFVIPKRLTLRGLERPTLSGGLKGHTLKIAASEAVVEGLLVTNSGDSLVDQNAGIWVAPGAHRVVVRRCGLSYNLFGLWIERANDVTVEGNTITGKRDYNSSQRGNGIQLYNTRGARILNNEISFVRDALYVDVSHDAIFRGNKLHHSRYGTHYMNSYRNLWEGNESYYNRGGLALMEVRDNVVRHNKTWGNSDHGIMLRTLTDSVIENNIIAGNARGLFIYDVEYATLKNNWVIDNQIGVHLAALSTRNTVQGNAFIANREPVKYVGTRDERWGGAKGEGNHFSNYLGWDRDGDGVGDLPYEANDLVDRLSWRHPSLRLLMGSPAVQSLRVVSQQFPVLRAPSVVDAHPRMQPPASNWKEWLGRHFSN</sequence>
<keyword evidence="3" id="KW-0833">Ubl conjugation pathway</keyword>
<dbReference type="Gene3D" id="2.160.20.10">
    <property type="entry name" value="Single-stranded right-handed beta-helix, Pectin lyase-like"/>
    <property type="match status" value="1"/>
</dbReference>
<evidence type="ECO:0000313" key="6">
    <source>
        <dbReference type="Proteomes" id="UP000620139"/>
    </source>
</evidence>
<protein>
    <submittedName>
        <fullName evidence="5">Nitrous oxide reductase family maturation protein NosD</fullName>
    </submittedName>
</protein>
<feature type="domain" description="Carbohydrate-binding/sugar hydrolysis" evidence="4">
    <location>
        <begin position="84"/>
        <end position="232"/>
    </location>
</feature>
<dbReference type="InterPro" id="IPR012334">
    <property type="entry name" value="Pectin_lyas_fold"/>
</dbReference>
<dbReference type="InterPro" id="IPR051550">
    <property type="entry name" value="SCF-Subunits/Alg-Epimerases"/>
</dbReference>
<dbReference type="NCBIfam" id="TIGR03804">
    <property type="entry name" value="para_beta_helix"/>
    <property type="match status" value="1"/>
</dbReference>
<dbReference type="InterPro" id="IPR022441">
    <property type="entry name" value="Para_beta_helix_rpt-2"/>
</dbReference>
<name>A0A931IWF7_9BURK</name>
<dbReference type="SMART" id="SM00710">
    <property type="entry name" value="PbH1"/>
    <property type="match status" value="9"/>
</dbReference>
<comment type="caution">
    <text evidence="5">The sequence shown here is derived from an EMBL/GenBank/DDBJ whole genome shotgun (WGS) entry which is preliminary data.</text>
</comment>
<dbReference type="EMBL" id="JAEDAL010000002">
    <property type="protein sequence ID" value="MBH9552299.1"/>
    <property type="molecule type" value="Genomic_DNA"/>
</dbReference>
<keyword evidence="6" id="KW-1185">Reference proteome</keyword>
<dbReference type="InterPro" id="IPR011050">
    <property type="entry name" value="Pectin_lyase_fold/virulence"/>
</dbReference>
<dbReference type="NCBIfam" id="TIGR04247">
    <property type="entry name" value="NosD_copper_fam"/>
    <property type="match status" value="1"/>
</dbReference>
<keyword evidence="2" id="KW-0677">Repeat</keyword>
<evidence type="ECO:0000259" key="4">
    <source>
        <dbReference type="SMART" id="SM00722"/>
    </source>
</evidence>
<reference evidence="5" key="1">
    <citation type="submission" date="2020-12" db="EMBL/GenBank/DDBJ databases">
        <title>The genome sequence of Inhella sp. 4Y17.</title>
        <authorList>
            <person name="Liu Y."/>
        </authorList>
    </citation>
    <scope>NUCLEOTIDE SEQUENCE</scope>
    <source>
        <strain evidence="5">4Y10</strain>
    </source>
</reference>
<dbReference type="AlphaFoldDB" id="A0A931IWF7"/>
<feature type="domain" description="Carbohydrate-binding/sugar hydrolysis" evidence="4">
    <location>
        <begin position="238"/>
        <end position="399"/>
    </location>
</feature>
<dbReference type="InterPro" id="IPR026464">
    <property type="entry name" value="NosD_copper_fam"/>
</dbReference>
<evidence type="ECO:0000313" key="5">
    <source>
        <dbReference type="EMBL" id="MBH9552299.1"/>
    </source>
</evidence>
<accession>A0A931IWF7</accession>